<sequence length="99" mass="11387">MELRMADGQYGRALRDYLGNSLLNSKKIQRYLETFIRYSVETTCTDSFKMVCKHLTSDFIFIAQLFLQFGSQSHLFSRDIPLGTYFVTEDYTAGYGSAP</sequence>
<dbReference type="Proteomes" id="UP001054945">
    <property type="component" value="Unassembled WGS sequence"/>
</dbReference>
<name>A0AAV4MHC2_CAEEX</name>
<dbReference type="AlphaFoldDB" id="A0AAV4MHC2"/>
<evidence type="ECO:0000313" key="2">
    <source>
        <dbReference type="Proteomes" id="UP001054945"/>
    </source>
</evidence>
<reference evidence="1 2" key="1">
    <citation type="submission" date="2021-06" db="EMBL/GenBank/DDBJ databases">
        <title>Caerostris extrusa draft genome.</title>
        <authorList>
            <person name="Kono N."/>
            <person name="Arakawa K."/>
        </authorList>
    </citation>
    <scope>NUCLEOTIDE SEQUENCE [LARGE SCALE GENOMIC DNA]</scope>
</reference>
<gene>
    <name evidence="1" type="ORF">CEXT_355901</name>
</gene>
<comment type="caution">
    <text evidence="1">The sequence shown here is derived from an EMBL/GenBank/DDBJ whole genome shotgun (WGS) entry which is preliminary data.</text>
</comment>
<proteinExistence type="predicted"/>
<organism evidence="1 2">
    <name type="scientific">Caerostris extrusa</name>
    <name type="common">Bark spider</name>
    <name type="synonym">Caerostris bankana</name>
    <dbReference type="NCBI Taxonomy" id="172846"/>
    <lineage>
        <taxon>Eukaryota</taxon>
        <taxon>Metazoa</taxon>
        <taxon>Ecdysozoa</taxon>
        <taxon>Arthropoda</taxon>
        <taxon>Chelicerata</taxon>
        <taxon>Arachnida</taxon>
        <taxon>Araneae</taxon>
        <taxon>Araneomorphae</taxon>
        <taxon>Entelegynae</taxon>
        <taxon>Araneoidea</taxon>
        <taxon>Araneidae</taxon>
        <taxon>Caerostris</taxon>
    </lineage>
</organism>
<protein>
    <submittedName>
        <fullName evidence="1">Uncharacterized protein</fullName>
    </submittedName>
</protein>
<accession>A0AAV4MHC2</accession>
<keyword evidence="2" id="KW-1185">Reference proteome</keyword>
<dbReference type="EMBL" id="BPLR01019748">
    <property type="protein sequence ID" value="GIX71374.1"/>
    <property type="molecule type" value="Genomic_DNA"/>
</dbReference>
<evidence type="ECO:0000313" key="1">
    <source>
        <dbReference type="EMBL" id="GIX71374.1"/>
    </source>
</evidence>